<organism evidence="2 3">
    <name type="scientific">Candidatus Thiodiazotropha lotti</name>
    <dbReference type="NCBI Taxonomy" id="2792787"/>
    <lineage>
        <taxon>Bacteria</taxon>
        <taxon>Pseudomonadati</taxon>
        <taxon>Pseudomonadota</taxon>
        <taxon>Gammaproteobacteria</taxon>
        <taxon>Chromatiales</taxon>
        <taxon>Sedimenticolaceae</taxon>
        <taxon>Candidatus Thiodiazotropha</taxon>
    </lineage>
</organism>
<sequence>MRLIYLCLLLWLPPTYAAKAEQPIRFGLTAVVLTENLRFLDQWSQYLEQKMGRQIEFVLRKSYREVMDLVTAGGIEFAWICGYPYVQKRTPESLELLTVPVYRGAPRYHSYIIVHHTSPYNSFTDLQDKIFAFSDPDSNSGFLYPLSLIAEQDEDAETFFRHTFFTFNHAETVQAVSEQVADGGAVDSYIWEYLAIFRPDITEQTRIIKKSPGFGFPPIVSRLGVDHTTVKLMKQTLENMDQDPSGKRLLARLKLDGFAHYSDSLFNGIRALANTTKRNNLLSNMIATD</sequence>
<dbReference type="EMBL" id="JAEPDI010000005">
    <property type="protein sequence ID" value="MCG7939096.1"/>
    <property type="molecule type" value="Genomic_DNA"/>
</dbReference>
<dbReference type="Proteomes" id="UP000886687">
    <property type="component" value="Unassembled WGS sequence"/>
</dbReference>
<dbReference type="SUPFAM" id="SSF53850">
    <property type="entry name" value="Periplasmic binding protein-like II"/>
    <property type="match status" value="1"/>
</dbReference>
<accession>A0A9E4K3U7</accession>
<protein>
    <submittedName>
        <fullName evidence="2">PhnD/SsuA/transferrin family substrate-binding protein</fullName>
    </submittedName>
</protein>
<dbReference type="AlphaFoldDB" id="A0A9E4K3U7"/>
<feature type="chain" id="PRO_5039370400" evidence="1">
    <location>
        <begin position="18"/>
        <end position="289"/>
    </location>
</feature>
<gene>
    <name evidence="2" type="ORF">JAZ04_09615</name>
</gene>
<dbReference type="PANTHER" id="PTHR35841:SF1">
    <property type="entry name" value="PHOSPHONATES-BINDING PERIPLASMIC PROTEIN"/>
    <property type="match status" value="1"/>
</dbReference>
<evidence type="ECO:0000313" key="3">
    <source>
        <dbReference type="Proteomes" id="UP000886687"/>
    </source>
</evidence>
<evidence type="ECO:0000313" key="2">
    <source>
        <dbReference type="EMBL" id="MCG7939096.1"/>
    </source>
</evidence>
<dbReference type="Pfam" id="PF12974">
    <property type="entry name" value="Phosphonate-bd"/>
    <property type="match status" value="1"/>
</dbReference>
<feature type="signal peptide" evidence="1">
    <location>
        <begin position="1"/>
        <end position="17"/>
    </location>
</feature>
<keyword evidence="1" id="KW-0732">Signal</keyword>
<dbReference type="Gene3D" id="3.40.190.10">
    <property type="entry name" value="Periplasmic binding protein-like II"/>
    <property type="match status" value="2"/>
</dbReference>
<evidence type="ECO:0000256" key="1">
    <source>
        <dbReference type="SAM" id="SignalP"/>
    </source>
</evidence>
<dbReference type="CDD" id="cd13571">
    <property type="entry name" value="PBP2_PnhD_1"/>
    <property type="match status" value="1"/>
</dbReference>
<name>A0A9E4K3U7_9GAMM</name>
<reference evidence="2" key="1">
    <citation type="journal article" date="2021" name="Proc. Natl. Acad. Sci. U.S.A.">
        <title>Global biogeography of chemosynthetic symbionts reveals both localized and globally distributed symbiont groups. .</title>
        <authorList>
            <person name="Osvatic J.T."/>
            <person name="Wilkins L.G.E."/>
            <person name="Leibrecht L."/>
            <person name="Leray M."/>
            <person name="Zauner S."/>
            <person name="Polzin J."/>
            <person name="Camacho Y."/>
            <person name="Gros O."/>
            <person name="van Gils J.A."/>
            <person name="Eisen J.A."/>
            <person name="Petersen J.M."/>
            <person name="Yuen B."/>
        </authorList>
    </citation>
    <scope>NUCLEOTIDE SEQUENCE</scope>
    <source>
        <strain evidence="2">MAGL173</strain>
    </source>
</reference>
<dbReference type="PANTHER" id="PTHR35841">
    <property type="entry name" value="PHOSPHONATES-BINDING PERIPLASMIC PROTEIN"/>
    <property type="match status" value="1"/>
</dbReference>
<comment type="caution">
    <text evidence="2">The sequence shown here is derived from an EMBL/GenBank/DDBJ whole genome shotgun (WGS) entry which is preliminary data.</text>
</comment>
<proteinExistence type="predicted"/>